<name>A0A096P8Q2_OSTTA</name>
<accession>A0A096P8Q2</accession>
<dbReference type="InterPro" id="IPR019734">
    <property type="entry name" value="TPR_rpt"/>
</dbReference>
<dbReference type="RefSeq" id="XP_003083622.2">
    <property type="nucleotide sequence ID" value="XM_003083574.2"/>
</dbReference>
<organism evidence="2 3">
    <name type="scientific">Ostreococcus tauri</name>
    <name type="common">Marine green alga</name>
    <dbReference type="NCBI Taxonomy" id="70448"/>
    <lineage>
        <taxon>Eukaryota</taxon>
        <taxon>Viridiplantae</taxon>
        <taxon>Chlorophyta</taxon>
        <taxon>Mamiellophyceae</taxon>
        <taxon>Mamiellales</taxon>
        <taxon>Bathycoccaceae</taxon>
        <taxon>Ostreococcus</taxon>
    </lineage>
</organism>
<dbReference type="Proteomes" id="UP000009170">
    <property type="component" value="Unassembled WGS sequence"/>
</dbReference>
<dbReference type="SUPFAM" id="SSF48452">
    <property type="entry name" value="TPR-like"/>
    <property type="match status" value="2"/>
</dbReference>
<dbReference type="GeneID" id="9831061"/>
<dbReference type="Gene3D" id="1.25.40.10">
    <property type="entry name" value="Tetratricopeptide repeat domain"/>
    <property type="match status" value="2"/>
</dbReference>
<dbReference type="OrthoDB" id="515358at2759"/>
<proteinExistence type="predicted"/>
<comment type="caution">
    <text evidence="2">The sequence shown here is derived from an EMBL/GenBank/DDBJ whole genome shotgun (WGS) entry which is preliminary data.</text>
</comment>
<dbReference type="KEGG" id="ota:OT_ostta16g01650"/>
<dbReference type="AlphaFoldDB" id="A0A096P8Q2"/>
<sequence>MASATTARSIVRRCASVDARASNRARTLERAGEDGEATTRWARAPLVVVAFGGVAAFGGMDPNVGRAEGVAKDAREAREAPKSNKSTAQWRIYTDLGRTLVREGKLDEARRYLERALAEARKGFGEGDAHVAAAMNNLAELDRIEEKWEKSEKLFAEALNILRAAFGENHPAVGTALHNLAGCRLKQNDIDGAYELYSKSLERKEATLGTNHPEYATTLYHMAEVLCRSDRKEDAAILLERSIKVSEEIGAAHTDACIRRMKRLAQLFYEGERFEDAERVRRRVLFSLEHMNGDDHVKIAGACESLAVVLMRTDQLDEATALLERSAKILSQVRGDGGALALASTRLHLAEIHARTGNVDKARKLCLLALDVLSPSALDALRRESLRTEIRVGIVVQHARAAALLRTLTSGNSESNRQVASASENLSAVRDIAHVDARLARSVADAESALK</sequence>
<evidence type="ECO:0000256" key="1">
    <source>
        <dbReference type="PROSITE-ProRule" id="PRU00339"/>
    </source>
</evidence>
<dbReference type="Pfam" id="PF13424">
    <property type="entry name" value="TPR_12"/>
    <property type="match status" value="2"/>
</dbReference>
<protein>
    <submittedName>
        <fullName evidence="2">Tetratricopeptide repeat</fullName>
    </submittedName>
</protein>
<evidence type="ECO:0000313" key="3">
    <source>
        <dbReference type="Proteomes" id="UP000009170"/>
    </source>
</evidence>
<evidence type="ECO:0000313" key="2">
    <source>
        <dbReference type="EMBL" id="CEG00373.1"/>
    </source>
</evidence>
<dbReference type="STRING" id="70448.A0A096P8Q2"/>
<dbReference type="Pfam" id="PF13374">
    <property type="entry name" value="TPR_10"/>
    <property type="match status" value="1"/>
</dbReference>
<keyword evidence="1" id="KW-0802">TPR repeat</keyword>
<dbReference type="PANTHER" id="PTHR47689">
    <property type="entry name" value="TETRATRICOPEPTIDE REPEAT (TPR)-LIKE SUPERFAMILY PROTEIN"/>
    <property type="match status" value="1"/>
</dbReference>
<reference evidence="2 3" key="2">
    <citation type="journal article" date="2014" name="BMC Genomics">
        <title>An improved genome of the model marine alga Ostreococcus tauri unfolds by assessing Illumina de novo assemblies.</title>
        <authorList>
            <person name="Blanc-Mathieu R."/>
            <person name="Verhelst B."/>
            <person name="Derelle E."/>
            <person name="Rombauts S."/>
            <person name="Bouget F.Y."/>
            <person name="Carre I."/>
            <person name="Chateau A."/>
            <person name="Eyre-Walker A."/>
            <person name="Grimsley N."/>
            <person name="Moreau H."/>
            <person name="Piegu B."/>
            <person name="Rivals E."/>
            <person name="Schackwitz W."/>
            <person name="Van de Peer Y."/>
            <person name="Piganeau G."/>
        </authorList>
    </citation>
    <scope>NUCLEOTIDE SEQUENCE [LARGE SCALE GENOMIC DNA]</scope>
    <source>
        <strain evidence="3">OTTH 0595 / CCAP 157/2 / RCC745</strain>
    </source>
</reference>
<dbReference type="PANTHER" id="PTHR47689:SF2">
    <property type="entry name" value="TETRATRICOPEPTIDE REPEAT (TPR)-LIKE SUPERFAMILY PROTEIN"/>
    <property type="match status" value="1"/>
</dbReference>
<feature type="repeat" description="TPR" evidence="1">
    <location>
        <begin position="90"/>
        <end position="123"/>
    </location>
</feature>
<dbReference type="SMART" id="SM00028">
    <property type="entry name" value="TPR"/>
    <property type="match status" value="6"/>
</dbReference>
<gene>
    <name evidence="2" type="ORF">OT_ostta16g01650</name>
</gene>
<keyword evidence="3" id="KW-1185">Reference proteome</keyword>
<reference evidence="3" key="1">
    <citation type="journal article" date="2006" name="Proc. Natl. Acad. Sci. U.S.A.">
        <title>Genome analysis of the smallest free-living eukaryote Ostreococcus tauri unveils many unique features.</title>
        <authorList>
            <person name="Derelle E."/>
            <person name="Ferraz C."/>
            <person name="Rombauts S."/>
            <person name="Rouze P."/>
            <person name="Worden A.Z."/>
            <person name="Robbens S."/>
            <person name="Partensky F."/>
            <person name="Degroeve S."/>
            <person name="Echeynie S."/>
            <person name="Cooke R."/>
            <person name="Saeys Y."/>
            <person name="Wuyts J."/>
            <person name="Jabbari K."/>
            <person name="Bowler C."/>
            <person name="Panaud O."/>
            <person name="Piegu B."/>
            <person name="Ball S.G."/>
            <person name="Ral J.-P."/>
            <person name="Bouget F.-Y."/>
            <person name="Piganeau G."/>
            <person name="De Baets B."/>
            <person name="Picard A."/>
            <person name="Delseny M."/>
            <person name="Demaille J."/>
            <person name="Van de Peer Y."/>
            <person name="Moreau H."/>
        </authorList>
    </citation>
    <scope>NUCLEOTIDE SEQUENCE [LARGE SCALE GENOMIC DNA]</scope>
    <source>
        <strain evidence="3">OTTH 0595 / CCAP 157/2 / RCC745</strain>
    </source>
</reference>
<dbReference type="InterPro" id="IPR011990">
    <property type="entry name" value="TPR-like_helical_dom_sf"/>
</dbReference>
<dbReference type="InParanoid" id="A0A096P8Q2"/>
<dbReference type="PROSITE" id="PS50005">
    <property type="entry name" value="TPR"/>
    <property type="match status" value="1"/>
</dbReference>
<dbReference type="EMBL" id="CAID01000016">
    <property type="protein sequence ID" value="CEG00373.1"/>
    <property type="molecule type" value="Genomic_DNA"/>
</dbReference>